<dbReference type="InterPro" id="IPR011330">
    <property type="entry name" value="Glyco_hydro/deAcase_b/a-brl"/>
</dbReference>
<dbReference type="CDD" id="cd10936">
    <property type="entry name" value="CE4_DAC2"/>
    <property type="match status" value="1"/>
</dbReference>
<reference evidence="3 4" key="1">
    <citation type="submission" date="2016-11" db="EMBL/GenBank/DDBJ databases">
        <title>Mixed transmission modes and dynamic genome evolution in an obligate animal-bacterial symbiosis.</title>
        <authorList>
            <person name="Russell S.L."/>
            <person name="Corbett-Detig R.B."/>
            <person name="Cavanaugh C.M."/>
        </authorList>
    </citation>
    <scope>NUCLEOTIDE SEQUENCE [LARGE SCALE GENOMIC DNA]</scope>
    <source>
        <strain evidence="3">Se-Cadez</strain>
    </source>
</reference>
<keyword evidence="2" id="KW-0732">Signal</keyword>
<dbReference type="PANTHER" id="PTHR30105">
    <property type="entry name" value="UNCHARACTERIZED YIBQ-RELATED"/>
    <property type="match status" value="1"/>
</dbReference>
<dbReference type="SUPFAM" id="SSF88713">
    <property type="entry name" value="Glycoside hydrolase/deacetylase"/>
    <property type="match status" value="1"/>
</dbReference>
<evidence type="ECO:0000313" key="4">
    <source>
        <dbReference type="Proteomes" id="UP000190896"/>
    </source>
</evidence>
<evidence type="ECO:0000313" key="3">
    <source>
        <dbReference type="EMBL" id="OOZ37181.1"/>
    </source>
</evidence>
<protein>
    <recommendedName>
        <fullName evidence="5">Divergent polysaccharide deacetylase family protein</fullName>
    </recommendedName>
</protein>
<dbReference type="EMBL" id="MPRJ01000016">
    <property type="protein sequence ID" value="OOZ37181.1"/>
    <property type="molecule type" value="Genomic_DNA"/>
</dbReference>
<organism evidence="3 4">
    <name type="scientific">Solemya velesiana gill symbiont</name>
    <dbReference type="NCBI Taxonomy" id="1918948"/>
    <lineage>
        <taxon>Bacteria</taxon>
        <taxon>Pseudomonadati</taxon>
        <taxon>Pseudomonadota</taxon>
        <taxon>Gammaproteobacteria</taxon>
        <taxon>sulfur-oxidizing symbionts</taxon>
    </lineage>
</organism>
<dbReference type="GO" id="GO:0005975">
    <property type="term" value="P:carbohydrate metabolic process"/>
    <property type="evidence" value="ECO:0007669"/>
    <property type="project" value="InterPro"/>
</dbReference>
<feature type="region of interest" description="Disordered" evidence="1">
    <location>
        <begin position="264"/>
        <end position="296"/>
    </location>
</feature>
<proteinExistence type="predicted"/>
<dbReference type="Gene3D" id="3.20.20.370">
    <property type="entry name" value="Glycoside hydrolase/deacetylase"/>
    <property type="match status" value="1"/>
</dbReference>
<keyword evidence="4" id="KW-1185">Reference proteome</keyword>
<accession>A0A1T2KWK5</accession>
<gene>
    <name evidence="3" type="ORF">BOW51_03735</name>
</gene>
<evidence type="ECO:0000256" key="1">
    <source>
        <dbReference type="SAM" id="MobiDB-lite"/>
    </source>
</evidence>
<name>A0A1T2KWK5_9GAMM</name>
<sequence>MIHKRTGTVRRSLATGLSVLLWVFSEGGAAAEEPDTTPERLPSIAIVIDDMGNHGGWGDSALSIPGPVTYAMLPLTPHAKRLAREANRQGKEVMLHLPMQAYDDSPLGPGGLTLHQTETTFKNTLVDALDAVPHAKGLNNHMGSLLTRHPGAMGWLMQVLQERDSLFFIDSRTSRESVAHLLAREYEVPTANRDVFLDNNRDPEAIKAQFTRLVKKARDKGYAIGIGHPYPETAQVLKELLADPRLHGVQLITASEMIELQRRLNPWPGPSSPSPKVAKNSKQSPLSTCCAEQESK</sequence>
<dbReference type="AlphaFoldDB" id="A0A1T2KWK5"/>
<dbReference type="Proteomes" id="UP000190896">
    <property type="component" value="Unassembled WGS sequence"/>
</dbReference>
<comment type="caution">
    <text evidence="3">The sequence shown here is derived from an EMBL/GenBank/DDBJ whole genome shotgun (WGS) entry which is preliminary data.</text>
</comment>
<dbReference type="InterPro" id="IPR006837">
    <property type="entry name" value="Divergent_DAC"/>
</dbReference>
<dbReference type="RefSeq" id="WP_172838754.1">
    <property type="nucleotide sequence ID" value="NZ_MPRJ01000016.1"/>
</dbReference>
<feature type="chain" id="PRO_5012413771" description="Divergent polysaccharide deacetylase family protein" evidence="2">
    <location>
        <begin position="32"/>
        <end position="296"/>
    </location>
</feature>
<dbReference type="Pfam" id="PF04748">
    <property type="entry name" value="Polysacc_deac_2"/>
    <property type="match status" value="1"/>
</dbReference>
<evidence type="ECO:0008006" key="5">
    <source>
        <dbReference type="Google" id="ProtNLM"/>
    </source>
</evidence>
<evidence type="ECO:0000256" key="2">
    <source>
        <dbReference type="SAM" id="SignalP"/>
    </source>
</evidence>
<dbReference type="PANTHER" id="PTHR30105:SF2">
    <property type="entry name" value="DIVERGENT POLYSACCHARIDE DEACETYLASE SUPERFAMILY"/>
    <property type="match status" value="1"/>
</dbReference>
<feature type="signal peptide" evidence="2">
    <location>
        <begin position="1"/>
        <end position="31"/>
    </location>
</feature>